<organism evidence="2 3">
    <name type="scientific">Eragrostis curvula</name>
    <name type="common">weeping love grass</name>
    <dbReference type="NCBI Taxonomy" id="38414"/>
    <lineage>
        <taxon>Eukaryota</taxon>
        <taxon>Viridiplantae</taxon>
        <taxon>Streptophyta</taxon>
        <taxon>Embryophyta</taxon>
        <taxon>Tracheophyta</taxon>
        <taxon>Spermatophyta</taxon>
        <taxon>Magnoliopsida</taxon>
        <taxon>Liliopsida</taxon>
        <taxon>Poales</taxon>
        <taxon>Poaceae</taxon>
        <taxon>PACMAD clade</taxon>
        <taxon>Chloridoideae</taxon>
        <taxon>Eragrostideae</taxon>
        <taxon>Eragrostidinae</taxon>
        <taxon>Eragrostis</taxon>
    </lineage>
</organism>
<sequence length="469" mass="52821">MAMDRSGGGGRNGSKQRQEQLVGMEHAGWGGAVQEGLSGTIYIVNCANRVVGLIRSIMPKRKRLTRVDAALYRWPSLPSNVLDDISCRLNDAIDCIRFHAVCKHWRFSLPPVLSYPAFLPWLLSPRVGNANHRRARCLFSSKSTRSGHTTTYAVRDKDRKWVIGAEDGTAYWLVTVSPESCVLVDPFTGSAVTNPMPCNPDELKPWVKHAVATVYGDGTIFLYAFCSIDSSCCAKTLDIALLHSSSTAWTTVQRDIYFHPGNKDNFSVIYRDGKVTVCAETRWCILSIQAGEADLGRSRWMWLEDDDGEKFQSSYLVEFRGEILWVFVQLKSASNEYEDVDTLASALSGSIYALREAAGGEPLQWVKRECRSLADRVLFLGPVRSFAVDAARLSMSFGCVYFIDRRQLYVYDGIRRKPTPERSRVFKYSFHDDKSEFVEELPSQWNRKAFMWVSPRPAIAAKVVLAMLT</sequence>
<evidence type="ECO:0000313" key="3">
    <source>
        <dbReference type="Proteomes" id="UP000324897"/>
    </source>
</evidence>
<protein>
    <recommendedName>
        <fullName evidence="1">KIB1-4 beta-propeller domain-containing protein</fullName>
    </recommendedName>
</protein>
<dbReference type="Gramene" id="TVU26383">
    <property type="protein sequence ID" value="TVU26383"/>
    <property type="gene ID" value="EJB05_28926"/>
</dbReference>
<keyword evidence="3" id="KW-1185">Reference proteome</keyword>
<dbReference type="Proteomes" id="UP000324897">
    <property type="component" value="Chromosome 2"/>
</dbReference>
<evidence type="ECO:0000313" key="2">
    <source>
        <dbReference type="EMBL" id="TVU26383.1"/>
    </source>
</evidence>
<feature type="domain" description="KIB1-4 beta-propeller" evidence="1">
    <location>
        <begin position="159"/>
        <end position="412"/>
    </location>
</feature>
<dbReference type="PANTHER" id="PTHR33110">
    <property type="entry name" value="F-BOX/KELCH-REPEAT PROTEIN-RELATED"/>
    <property type="match status" value="1"/>
</dbReference>
<evidence type="ECO:0000259" key="1">
    <source>
        <dbReference type="Pfam" id="PF03478"/>
    </source>
</evidence>
<dbReference type="OrthoDB" id="694831at2759"/>
<dbReference type="Pfam" id="PF03478">
    <property type="entry name" value="Beta-prop_KIB1-4"/>
    <property type="match status" value="1"/>
</dbReference>
<dbReference type="InterPro" id="IPR005174">
    <property type="entry name" value="KIB1-4_b-propeller"/>
</dbReference>
<dbReference type="PANTHER" id="PTHR33110:SF134">
    <property type="entry name" value="OS09G0565350 PROTEIN"/>
    <property type="match status" value="1"/>
</dbReference>
<gene>
    <name evidence="2" type="ORF">EJB05_28926</name>
</gene>
<proteinExistence type="predicted"/>
<dbReference type="EMBL" id="RWGY01000013">
    <property type="protein sequence ID" value="TVU26383.1"/>
    <property type="molecule type" value="Genomic_DNA"/>
</dbReference>
<accession>A0A5J9URJ2</accession>
<name>A0A5J9URJ2_9POAL</name>
<comment type="caution">
    <text evidence="2">The sequence shown here is derived from an EMBL/GenBank/DDBJ whole genome shotgun (WGS) entry which is preliminary data.</text>
</comment>
<reference evidence="2 3" key="1">
    <citation type="journal article" date="2019" name="Sci. Rep.">
        <title>A high-quality genome of Eragrostis curvula grass provides insights into Poaceae evolution and supports new strategies to enhance forage quality.</title>
        <authorList>
            <person name="Carballo J."/>
            <person name="Santos B.A.C.M."/>
            <person name="Zappacosta D."/>
            <person name="Garbus I."/>
            <person name="Selva J.P."/>
            <person name="Gallo C.A."/>
            <person name="Diaz A."/>
            <person name="Albertini E."/>
            <person name="Caccamo M."/>
            <person name="Echenique V."/>
        </authorList>
    </citation>
    <scope>NUCLEOTIDE SEQUENCE [LARGE SCALE GENOMIC DNA]</scope>
    <source>
        <strain evidence="3">cv. Victoria</strain>
        <tissue evidence="2">Leaf</tissue>
    </source>
</reference>
<feature type="non-terminal residue" evidence="2">
    <location>
        <position position="1"/>
    </location>
</feature>
<dbReference type="AlphaFoldDB" id="A0A5J9URJ2"/>